<keyword evidence="7" id="KW-0067">ATP-binding</keyword>
<keyword evidence="13" id="KW-1185">Reference proteome</keyword>
<feature type="domain" description="Histidine kinase" evidence="11">
    <location>
        <begin position="513"/>
        <end position="597"/>
    </location>
</feature>
<dbReference type="Proteomes" id="UP001500449">
    <property type="component" value="Unassembled WGS sequence"/>
</dbReference>
<dbReference type="RefSeq" id="WP_344413270.1">
    <property type="nucleotide sequence ID" value="NZ_BAAAQK010000003.1"/>
</dbReference>
<dbReference type="SUPFAM" id="SSF55874">
    <property type="entry name" value="ATPase domain of HSP90 chaperone/DNA topoisomerase II/histidine kinase"/>
    <property type="match status" value="1"/>
</dbReference>
<dbReference type="InterPro" id="IPR011712">
    <property type="entry name" value="Sig_transdc_His_kin_sub3_dim/P"/>
</dbReference>
<accession>A0ABN2MRL3</accession>
<evidence type="ECO:0000313" key="12">
    <source>
        <dbReference type="EMBL" id="GAA1835556.1"/>
    </source>
</evidence>
<feature type="transmembrane region" description="Helical" evidence="10">
    <location>
        <begin position="108"/>
        <end position="131"/>
    </location>
</feature>
<evidence type="ECO:0000256" key="8">
    <source>
        <dbReference type="ARBA" id="ARBA00023012"/>
    </source>
</evidence>
<keyword evidence="8" id="KW-0902">Two-component regulatory system</keyword>
<dbReference type="CDD" id="cd16917">
    <property type="entry name" value="HATPase_UhpB-NarQ-NarX-like"/>
    <property type="match status" value="1"/>
</dbReference>
<evidence type="ECO:0000256" key="3">
    <source>
        <dbReference type="ARBA" id="ARBA00022553"/>
    </source>
</evidence>
<feature type="transmembrane region" description="Helical" evidence="10">
    <location>
        <begin position="225"/>
        <end position="245"/>
    </location>
</feature>
<proteinExistence type="predicted"/>
<evidence type="ECO:0000313" key="13">
    <source>
        <dbReference type="Proteomes" id="UP001500449"/>
    </source>
</evidence>
<name>A0ABN2MRL3_9PSEU</name>
<dbReference type="InterPro" id="IPR003594">
    <property type="entry name" value="HATPase_dom"/>
</dbReference>
<dbReference type="InterPro" id="IPR050482">
    <property type="entry name" value="Sensor_HK_TwoCompSys"/>
</dbReference>
<keyword evidence="10" id="KW-0472">Membrane</keyword>
<comment type="caution">
    <text evidence="12">The sequence shown here is derived from an EMBL/GenBank/DDBJ whole genome shotgun (WGS) entry which is preliminary data.</text>
</comment>
<feature type="transmembrane region" description="Helical" evidence="10">
    <location>
        <begin position="32"/>
        <end position="51"/>
    </location>
</feature>
<evidence type="ECO:0000256" key="6">
    <source>
        <dbReference type="ARBA" id="ARBA00022777"/>
    </source>
</evidence>
<dbReference type="EMBL" id="BAAAQK010000003">
    <property type="protein sequence ID" value="GAA1835556.1"/>
    <property type="molecule type" value="Genomic_DNA"/>
</dbReference>
<feature type="transmembrane region" description="Helical" evidence="10">
    <location>
        <begin position="143"/>
        <end position="162"/>
    </location>
</feature>
<dbReference type="Pfam" id="PF02518">
    <property type="entry name" value="HATPase_c"/>
    <property type="match status" value="1"/>
</dbReference>
<dbReference type="InterPro" id="IPR036890">
    <property type="entry name" value="HATPase_C_sf"/>
</dbReference>
<evidence type="ECO:0000259" key="11">
    <source>
        <dbReference type="PROSITE" id="PS50109"/>
    </source>
</evidence>
<evidence type="ECO:0000256" key="1">
    <source>
        <dbReference type="ARBA" id="ARBA00000085"/>
    </source>
</evidence>
<dbReference type="PANTHER" id="PTHR24421:SF10">
    <property type="entry name" value="NITRATE_NITRITE SENSOR PROTEIN NARQ"/>
    <property type="match status" value="1"/>
</dbReference>
<feature type="region of interest" description="Disordered" evidence="9">
    <location>
        <begin position="1"/>
        <end position="23"/>
    </location>
</feature>
<protein>
    <recommendedName>
        <fullName evidence="2">histidine kinase</fullName>
        <ecNumber evidence="2">2.7.13.3</ecNumber>
    </recommendedName>
</protein>
<keyword evidence="5" id="KW-0547">Nucleotide-binding</keyword>
<keyword evidence="6" id="KW-0418">Kinase</keyword>
<sequence>MTTPARLDGETHRADGLAGTDRPAIPSQPTSLLIVAFAVVLGAVAAGGVAAAKPDGWWDATEALVGLLYVGVGVVARNRRPANGMGLLICVTGLLFLLATLFNGEQPVMVLLGVFGGQAVLAGVLHLLLAFPSGRLAGRADRALVLAGYLSTVVPLFVQYAVSGNPGVLLPWPAPGAYPEIAALADLAHRVVATAVLLTAAVVLARRWRAARSPAQRRSRALVSLWGIGVLVAIPVSALVVAPAAGMGAQALFLVQLGLLSTPPLVIAAAILRGGFARTLRIEELGRWLGVGATEPVRTALAVALGDDSVQLHYPGPDGALMDADGRTADPPPGARTTIASRDGTGVLAVITYDDALIADPSTVEQAGRVVALALEGERLTAELLARGRELRESRARLVEIADVERRTVAQDLHDTLQGRLVLATLRAGTLAERPGLDERSRRDAEALRAELTDGIAEVRRLVHGLMPALLLERGLHTAAEDLLDRSPIPVDARWHGPLDALPPAVSTGAYFILAEALANAVKHSGASRIRVRMARTADGLELDFADDGIGGIGGLAPTGAGLRGLRDRVDVLGGHLALAGPAGGGTTIEVRLPCAS</sequence>
<organism evidence="12 13">
    <name type="scientific">Pseudonocardia ailaonensis</name>
    <dbReference type="NCBI Taxonomy" id="367279"/>
    <lineage>
        <taxon>Bacteria</taxon>
        <taxon>Bacillati</taxon>
        <taxon>Actinomycetota</taxon>
        <taxon>Actinomycetes</taxon>
        <taxon>Pseudonocardiales</taxon>
        <taxon>Pseudonocardiaceae</taxon>
        <taxon>Pseudonocardia</taxon>
    </lineage>
</organism>
<dbReference type="Pfam" id="PF07730">
    <property type="entry name" value="HisKA_3"/>
    <property type="match status" value="1"/>
</dbReference>
<comment type="catalytic activity">
    <reaction evidence="1">
        <text>ATP + protein L-histidine = ADP + protein N-phospho-L-histidine.</text>
        <dbReference type="EC" id="2.7.13.3"/>
    </reaction>
</comment>
<dbReference type="PANTHER" id="PTHR24421">
    <property type="entry name" value="NITRATE/NITRITE SENSOR PROTEIN NARX-RELATED"/>
    <property type="match status" value="1"/>
</dbReference>
<dbReference type="Gene3D" id="3.30.565.10">
    <property type="entry name" value="Histidine kinase-like ATPase, C-terminal domain"/>
    <property type="match status" value="1"/>
</dbReference>
<gene>
    <name evidence="12" type="ORF">GCM10009836_12460</name>
</gene>
<dbReference type="SMART" id="SM00387">
    <property type="entry name" value="HATPase_c"/>
    <property type="match status" value="1"/>
</dbReference>
<evidence type="ECO:0000256" key="9">
    <source>
        <dbReference type="SAM" id="MobiDB-lite"/>
    </source>
</evidence>
<keyword evidence="3" id="KW-0597">Phosphoprotein</keyword>
<evidence type="ECO:0000256" key="2">
    <source>
        <dbReference type="ARBA" id="ARBA00012438"/>
    </source>
</evidence>
<evidence type="ECO:0000256" key="10">
    <source>
        <dbReference type="SAM" id="Phobius"/>
    </source>
</evidence>
<evidence type="ECO:0000256" key="7">
    <source>
        <dbReference type="ARBA" id="ARBA00022840"/>
    </source>
</evidence>
<keyword evidence="10" id="KW-0812">Transmembrane</keyword>
<keyword evidence="4" id="KW-0808">Transferase</keyword>
<evidence type="ECO:0000256" key="5">
    <source>
        <dbReference type="ARBA" id="ARBA00022741"/>
    </source>
</evidence>
<feature type="transmembrane region" description="Helical" evidence="10">
    <location>
        <begin position="182"/>
        <end position="204"/>
    </location>
</feature>
<feature type="transmembrane region" description="Helical" evidence="10">
    <location>
        <begin position="83"/>
        <end position="102"/>
    </location>
</feature>
<evidence type="ECO:0000256" key="4">
    <source>
        <dbReference type="ARBA" id="ARBA00022679"/>
    </source>
</evidence>
<keyword evidence="10" id="KW-1133">Transmembrane helix</keyword>
<dbReference type="PROSITE" id="PS50109">
    <property type="entry name" value="HIS_KIN"/>
    <property type="match status" value="1"/>
</dbReference>
<dbReference type="EC" id="2.7.13.3" evidence="2"/>
<dbReference type="Gene3D" id="1.20.5.1930">
    <property type="match status" value="1"/>
</dbReference>
<dbReference type="InterPro" id="IPR005467">
    <property type="entry name" value="His_kinase_dom"/>
</dbReference>
<reference evidence="12 13" key="1">
    <citation type="journal article" date="2019" name="Int. J. Syst. Evol. Microbiol.">
        <title>The Global Catalogue of Microorganisms (GCM) 10K type strain sequencing project: providing services to taxonomists for standard genome sequencing and annotation.</title>
        <authorList>
            <consortium name="The Broad Institute Genomics Platform"/>
            <consortium name="The Broad Institute Genome Sequencing Center for Infectious Disease"/>
            <person name="Wu L."/>
            <person name="Ma J."/>
        </authorList>
    </citation>
    <scope>NUCLEOTIDE SEQUENCE [LARGE SCALE GENOMIC DNA]</scope>
    <source>
        <strain evidence="12 13">JCM 16009</strain>
    </source>
</reference>
<feature type="transmembrane region" description="Helical" evidence="10">
    <location>
        <begin position="57"/>
        <end position="76"/>
    </location>
</feature>